<dbReference type="SUPFAM" id="SSF81383">
    <property type="entry name" value="F-box domain"/>
    <property type="match status" value="1"/>
</dbReference>
<organism evidence="2 3">
    <name type="scientific">Digitaria exilis</name>
    <dbReference type="NCBI Taxonomy" id="1010633"/>
    <lineage>
        <taxon>Eukaryota</taxon>
        <taxon>Viridiplantae</taxon>
        <taxon>Streptophyta</taxon>
        <taxon>Embryophyta</taxon>
        <taxon>Tracheophyta</taxon>
        <taxon>Spermatophyta</taxon>
        <taxon>Magnoliopsida</taxon>
        <taxon>Liliopsida</taxon>
        <taxon>Poales</taxon>
        <taxon>Poaceae</taxon>
        <taxon>PACMAD clade</taxon>
        <taxon>Panicoideae</taxon>
        <taxon>Panicodae</taxon>
        <taxon>Paniceae</taxon>
        <taxon>Anthephorinae</taxon>
        <taxon>Digitaria</taxon>
    </lineage>
</organism>
<comment type="caution">
    <text evidence="2">The sequence shown here is derived from an EMBL/GenBank/DDBJ whole genome shotgun (WGS) entry which is preliminary data.</text>
</comment>
<protein>
    <recommendedName>
        <fullName evidence="1">F-box protein AT5G49610-like beta-propeller domain-containing protein</fullName>
    </recommendedName>
</protein>
<evidence type="ECO:0000313" key="3">
    <source>
        <dbReference type="Proteomes" id="UP000636709"/>
    </source>
</evidence>
<keyword evidence="3" id="KW-1185">Reference proteome</keyword>
<dbReference type="EMBL" id="JACEFO010002583">
    <property type="protein sequence ID" value="KAF8655712.1"/>
    <property type="molecule type" value="Genomic_DNA"/>
</dbReference>
<sequence length="813" mass="90364">MESRHPTEPPPPSGRRITAAATQEPTSILDASDDLLRLILLRLDSPLWLVRAACACRQFRRAVVSGGRAFLRLAASLHPPAVVGYYDSDRRGHERLEFVPWSPTTPPLAPAHFSLDFLTQHLTTTISDWEVADCHGGLVLLLRSRSDSTLDLIVCDPLMRRHKRIRRPPHEKLPASHYYVDTFLLDGDGGDDITVSNFRVLYRYGRSYHGIHACMFNTDGDGWCFLKRPADDDYYYTGHVVGRVDGAIYLGLTTGNINVLDSTSLKVSKVDMPIRVDTSYTSRFTVVHGAGPDPSSPSSTWIIHVRGVELEFFRLVRRCGGVGEWVLEHTIPHLLEATRKLRGGPSKKALWLAKVDVIANGTGTAVLSAWATDGRTRVRYKRRWFFSIAMDTKELQFQNYVLLLVEEKELVLFVSIDQAGTRSSTISGRDGSCFLLDADRQPAERDRIPAGLPTATSHGGIPASVAIDRCHHCRTSRRLPTPNAMGADMDKDCAVLGMGLHRAHRLGLPPHDGQGDGPDQNQIDPMEARDMMEPPAAQRHWITAAAAATQENRIAFVPSSPPPAPTDNARFSLNFLPRPTTIDPDHWDWVASDWGCEISYWRVVDCHGGLVLVLLGGHFDGIPNLIVCGDPLTRRVDFAGRVDGSIYLGMSIGYIKVLDSSSLKVSKVDLPIRADMSKAPCISSFTIIHGVSTDSASQPSTWMIHVRGEQLEFFRLVRGCGEWVLEHTIPDLSEAMCRLPDGLPEKTLKLMLVDVISCGTGTAVLSATACNEMRWFVSIAMDTKKTYRSTWPLFLRAYPLRKSKHSYIMRRSH</sequence>
<dbReference type="Proteomes" id="UP000636709">
    <property type="component" value="Unassembled WGS sequence"/>
</dbReference>
<dbReference type="OrthoDB" id="692925at2759"/>
<feature type="domain" description="F-box protein AT5G49610-like beta-propeller" evidence="1">
    <location>
        <begin position="131"/>
        <end position="341"/>
    </location>
</feature>
<evidence type="ECO:0000313" key="2">
    <source>
        <dbReference type="EMBL" id="KAF8655712.1"/>
    </source>
</evidence>
<dbReference type="Pfam" id="PF23635">
    <property type="entry name" value="Beta-prop_AT5G49610-like"/>
    <property type="match status" value="1"/>
</dbReference>
<name>A0A835DX09_9POAL</name>
<dbReference type="InterPro" id="IPR036047">
    <property type="entry name" value="F-box-like_dom_sf"/>
</dbReference>
<reference evidence="2" key="1">
    <citation type="submission" date="2020-07" db="EMBL/GenBank/DDBJ databases">
        <title>Genome sequence and genetic diversity analysis of an under-domesticated orphan crop, white fonio (Digitaria exilis).</title>
        <authorList>
            <person name="Bennetzen J.L."/>
            <person name="Chen S."/>
            <person name="Ma X."/>
            <person name="Wang X."/>
            <person name="Yssel A.E.J."/>
            <person name="Chaluvadi S.R."/>
            <person name="Johnson M."/>
            <person name="Gangashetty P."/>
            <person name="Hamidou F."/>
            <person name="Sanogo M.D."/>
            <person name="Zwaenepoel A."/>
            <person name="Wallace J."/>
            <person name="Van De Peer Y."/>
            <person name="Van Deynze A."/>
        </authorList>
    </citation>
    <scope>NUCLEOTIDE SEQUENCE</scope>
    <source>
        <tissue evidence="2">Leaves</tissue>
    </source>
</reference>
<evidence type="ECO:0000259" key="1">
    <source>
        <dbReference type="Pfam" id="PF23635"/>
    </source>
</evidence>
<dbReference type="PANTHER" id="PTHR33207">
    <property type="entry name" value="F-BOX DOMAIN CONTAINING PROTEIN-RELATED"/>
    <property type="match status" value="1"/>
</dbReference>
<accession>A0A835DX09</accession>
<dbReference type="InterPro" id="IPR056594">
    <property type="entry name" value="AT5G49610-like_b-prop"/>
</dbReference>
<gene>
    <name evidence="2" type="ORF">HU200_061035</name>
</gene>
<dbReference type="AlphaFoldDB" id="A0A835DX09"/>
<proteinExistence type="predicted"/>